<name>A0A4P6K078_KTERU</name>
<dbReference type="InterPro" id="IPR000792">
    <property type="entry name" value="Tscrpt_reg_LuxR_C"/>
</dbReference>
<dbReference type="InterPro" id="IPR059106">
    <property type="entry name" value="WHD_MalT"/>
</dbReference>
<dbReference type="InterPro" id="IPR027417">
    <property type="entry name" value="P-loop_NTPase"/>
</dbReference>
<dbReference type="SMART" id="SM00421">
    <property type="entry name" value="HTH_LUXR"/>
    <property type="match status" value="1"/>
</dbReference>
<dbReference type="PRINTS" id="PR00038">
    <property type="entry name" value="HTHLUXR"/>
</dbReference>
<dbReference type="Pfam" id="PF25873">
    <property type="entry name" value="WHD_MalT"/>
    <property type="match status" value="1"/>
</dbReference>
<dbReference type="InterPro" id="IPR011990">
    <property type="entry name" value="TPR-like_helical_dom_sf"/>
</dbReference>
<dbReference type="Gene3D" id="1.10.10.10">
    <property type="entry name" value="Winged helix-like DNA-binding domain superfamily/Winged helix DNA-binding domain"/>
    <property type="match status" value="1"/>
</dbReference>
<proteinExistence type="predicted"/>
<dbReference type="GO" id="GO:0003677">
    <property type="term" value="F:DNA binding"/>
    <property type="evidence" value="ECO:0007669"/>
    <property type="project" value="UniProtKB-KW"/>
</dbReference>
<keyword evidence="7" id="KW-1185">Reference proteome</keyword>
<dbReference type="Gene3D" id="1.25.40.10">
    <property type="entry name" value="Tetratricopeptide repeat domain"/>
    <property type="match status" value="1"/>
</dbReference>
<keyword evidence="1" id="KW-0805">Transcription regulation</keyword>
<dbReference type="Proteomes" id="UP000290365">
    <property type="component" value="Chromosome"/>
</dbReference>
<evidence type="ECO:0000313" key="6">
    <source>
        <dbReference type="EMBL" id="QBD81172.1"/>
    </source>
</evidence>
<evidence type="ECO:0000313" key="7">
    <source>
        <dbReference type="Proteomes" id="UP000290365"/>
    </source>
</evidence>
<evidence type="ECO:0000259" key="5">
    <source>
        <dbReference type="PROSITE" id="PS50043"/>
    </source>
</evidence>
<dbReference type="SUPFAM" id="SSF46894">
    <property type="entry name" value="C-terminal effector domain of the bipartite response regulators"/>
    <property type="match status" value="1"/>
</dbReference>
<keyword evidence="2" id="KW-0238">DNA-binding</keyword>
<sequence>MLEIRVNFPTAKQRKESVPRHLAHALIWEEGRQCYQLRSSGQLELCYFAGDEVAFSAWLEVHTAFAFVGKAGRVSVLKEARRGGREYWYACRTQQRHTSKRYLGSSAKVTFGRLEEVARELNRQLAPLPSQQRRAAESREAFLAARLSPPRLPPALVERPRLQRMLDAALVHPLTLISAPAGSGKTTLLSAWIASFARQEPGANAAGKKLAVAWLSLEELDNEPLRFWVACIAALRRVLPALGETALALLHAQETLPLSTCLISLLQEIEQVDRELLLILDDYQVISEPGLIQSMHFLLEHLPANLHLVLASRADPELPLARLRVRQQLLEIRDPGLRFTWEETATFLRQGMGLPLSEDEVIALQARTEGWIAGLQLAAISRGRQEDFSLSLQSFTGSHRLVLDYVQQEILASLPVKLKNFVLQTALLARMDAALCQAVTALPATSTCQELLEALERAHLFVIPLDEHRRWYRYHDLFREALQAQLQRSQPEMVPLLHMRAARWYAGAGEWREAIAHALLAPDYSYAATLMEQAAPHFWHSGEGRIVLTWVLALPGSALSMHTRLALAAALHVLYSVPVHGKGVVAEVERVIKRLQGLVQGAPSLYLQAQEAALVERRLFLLLAFGEARAILGQPEPERLQQLARAAEALPMDAEVSWNLIPLTLTFWLTDFFPQMRVSLIPGLLAAKQQALQAAHYPTTIRIVSLLGETYIKNGQLQQARRQYLEALALIEQSGVRTSLTGSLYLDLFTLSYAQNQLAEAADWLRQALRIAYDWRQPYLQAQGECASMRLALARGDLSAANQALQRLDTLLAHEEFPRYVPREEYALWKVLSHLQYWLASRNLPEAQAWAQQHMLSPWTWEFMASGELLMLVQVLLTQRQYSQACDLLSRFRERLCDAADLQTCMQFLALSLVAFVLAERKEEAWRWAERLFALTEPEGSIRLYLDLGLPMKQALTILYAKIPSIDEGAREAAVRRAYIAQLLALFAQEEQRQALPAGKQPARDAEAQSSALPRLAVAALPEPLTAQELRILRLLALGRTNREIAETLVVSLNTVKSHLKHLYSKLAVNSRMQACARARDLQVL</sequence>
<dbReference type="PROSITE" id="PS50005">
    <property type="entry name" value="TPR"/>
    <property type="match status" value="1"/>
</dbReference>
<dbReference type="InterPro" id="IPR036388">
    <property type="entry name" value="WH-like_DNA-bd_sf"/>
</dbReference>
<keyword evidence="4" id="KW-0802">TPR repeat</keyword>
<dbReference type="GO" id="GO:0006355">
    <property type="term" value="P:regulation of DNA-templated transcription"/>
    <property type="evidence" value="ECO:0007669"/>
    <property type="project" value="InterPro"/>
</dbReference>
<dbReference type="KEGG" id="kbs:EPA93_36445"/>
<evidence type="ECO:0000256" key="4">
    <source>
        <dbReference type="PROSITE-ProRule" id="PRU00339"/>
    </source>
</evidence>
<dbReference type="CDD" id="cd06170">
    <property type="entry name" value="LuxR_C_like"/>
    <property type="match status" value="1"/>
</dbReference>
<feature type="repeat" description="TPR" evidence="4">
    <location>
        <begin position="701"/>
        <end position="734"/>
    </location>
</feature>
<feature type="domain" description="HTH luxR-type" evidence="5">
    <location>
        <begin position="1018"/>
        <end position="1083"/>
    </location>
</feature>
<dbReference type="Gene3D" id="3.40.50.300">
    <property type="entry name" value="P-loop containing nucleotide triphosphate hydrolases"/>
    <property type="match status" value="1"/>
</dbReference>
<accession>A0A4P6K078</accession>
<dbReference type="InterPro" id="IPR041617">
    <property type="entry name" value="TPR_MalT"/>
</dbReference>
<dbReference type="PROSITE" id="PS50043">
    <property type="entry name" value="HTH_LUXR_2"/>
    <property type="match status" value="1"/>
</dbReference>
<dbReference type="EMBL" id="CP035758">
    <property type="protein sequence ID" value="QBD81172.1"/>
    <property type="molecule type" value="Genomic_DNA"/>
</dbReference>
<dbReference type="PANTHER" id="PTHR44688">
    <property type="entry name" value="DNA-BINDING TRANSCRIPTIONAL ACTIVATOR DEVR_DOSR"/>
    <property type="match status" value="1"/>
</dbReference>
<gene>
    <name evidence="6" type="ORF">EPA93_36445</name>
</gene>
<dbReference type="Pfam" id="PF00196">
    <property type="entry name" value="GerE"/>
    <property type="match status" value="1"/>
</dbReference>
<dbReference type="Pfam" id="PF17874">
    <property type="entry name" value="TPR_MalT"/>
    <property type="match status" value="1"/>
</dbReference>
<keyword evidence="3" id="KW-0804">Transcription</keyword>
<evidence type="ECO:0000256" key="2">
    <source>
        <dbReference type="ARBA" id="ARBA00023125"/>
    </source>
</evidence>
<dbReference type="PANTHER" id="PTHR44688:SF16">
    <property type="entry name" value="DNA-BINDING TRANSCRIPTIONAL ACTIVATOR DEVR_DOSR"/>
    <property type="match status" value="1"/>
</dbReference>
<evidence type="ECO:0000256" key="3">
    <source>
        <dbReference type="ARBA" id="ARBA00023163"/>
    </source>
</evidence>
<evidence type="ECO:0000256" key="1">
    <source>
        <dbReference type="ARBA" id="ARBA00023015"/>
    </source>
</evidence>
<dbReference type="OrthoDB" id="1137593at2"/>
<organism evidence="6 7">
    <name type="scientific">Ktedonosporobacter rubrisoli</name>
    <dbReference type="NCBI Taxonomy" id="2509675"/>
    <lineage>
        <taxon>Bacteria</taxon>
        <taxon>Bacillati</taxon>
        <taxon>Chloroflexota</taxon>
        <taxon>Ktedonobacteria</taxon>
        <taxon>Ktedonobacterales</taxon>
        <taxon>Ktedonosporobacteraceae</taxon>
        <taxon>Ktedonosporobacter</taxon>
    </lineage>
</organism>
<dbReference type="AlphaFoldDB" id="A0A4P6K078"/>
<dbReference type="InterPro" id="IPR019734">
    <property type="entry name" value="TPR_rpt"/>
</dbReference>
<dbReference type="SUPFAM" id="SSF48452">
    <property type="entry name" value="TPR-like"/>
    <property type="match status" value="1"/>
</dbReference>
<dbReference type="PROSITE" id="PS00622">
    <property type="entry name" value="HTH_LUXR_1"/>
    <property type="match status" value="1"/>
</dbReference>
<dbReference type="SUPFAM" id="SSF52540">
    <property type="entry name" value="P-loop containing nucleoside triphosphate hydrolases"/>
    <property type="match status" value="1"/>
</dbReference>
<reference evidence="6 7" key="1">
    <citation type="submission" date="2019-01" db="EMBL/GenBank/DDBJ databases">
        <title>Ktedonosporobacter rubrisoli SCAWS-G2.</title>
        <authorList>
            <person name="Huang Y."/>
            <person name="Yan B."/>
        </authorList>
    </citation>
    <scope>NUCLEOTIDE SEQUENCE [LARGE SCALE GENOMIC DNA]</scope>
    <source>
        <strain evidence="6 7">SCAWS-G2</strain>
    </source>
</reference>
<dbReference type="InterPro" id="IPR016032">
    <property type="entry name" value="Sig_transdc_resp-reg_C-effctor"/>
</dbReference>
<protein>
    <submittedName>
        <fullName evidence="6">LuxR family transcriptional regulator</fullName>
    </submittedName>
</protein>